<evidence type="ECO:0000256" key="3">
    <source>
        <dbReference type="ARBA" id="ARBA00023002"/>
    </source>
</evidence>
<proteinExistence type="inferred from homology"/>
<dbReference type="RefSeq" id="WP_137141877.1">
    <property type="nucleotide sequence ID" value="NZ_CP032346.1"/>
</dbReference>
<gene>
    <name evidence="6" type="ORF">D3869_21715</name>
</gene>
<dbReference type="Gene3D" id="3.40.30.10">
    <property type="entry name" value="Glutaredoxin"/>
    <property type="match status" value="1"/>
</dbReference>
<geneLocation type="plasmid" evidence="6">
    <name>p1</name>
</geneLocation>
<keyword evidence="2 4" id="KW-0575">Peroxidase</keyword>
<accession>A0A4D8RAW5</accession>
<feature type="signal peptide" evidence="5">
    <location>
        <begin position="1"/>
        <end position="34"/>
    </location>
</feature>
<dbReference type="EMBL" id="CP032346">
    <property type="protein sequence ID" value="QCO17803.1"/>
    <property type="molecule type" value="Genomic_DNA"/>
</dbReference>
<feature type="chain" id="PRO_5020682593" description="Glutathione peroxidase" evidence="5">
    <location>
        <begin position="35"/>
        <end position="208"/>
    </location>
</feature>
<dbReference type="PROSITE" id="PS00460">
    <property type="entry name" value="GLUTATHIONE_PEROXID_1"/>
    <property type="match status" value="1"/>
</dbReference>
<reference evidence="6 7" key="1">
    <citation type="submission" date="2018-09" db="EMBL/GenBank/DDBJ databases">
        <title>Whole genome based analysis of evolution and adaptive divergence in Indian and Brazilian strains of Azospirillum brasilense.</title>
        <authorList>
            <person name="Singh C."/>
            <person name="Tripathi A.K."/>
        </authorList>
    </citation>
    <scope>NUCLEOTIDE SEQUENCE [LARGE SCALE GENOMIC DNA]</scope>
    <source>
        <strain evidence="6 7">MTCC4039</strain>
        <plasmid evidence="6 7">p1</plasmid>
    </source>
</reference>
<dbReference type="PRINTS" id="PR01011">
    <property type="entry name" value="GLUTPROXDASE"/>
</dbReference>
<dbReference type="Proteomes" id="UP000298693">
    <property type="component" value="Plasmid p1"/>
</dbReference>
<dbReference type="AlphaFoldDB" id="A0A4D8RAW5"/>
<dbReference type="InterPro" id="IPR036249">
    <property type="entry name" value="Thioredoxin-like_sf"/>
</dbReference>
<organism evidence="6 7">
    <name type="scientific">Azospirillum brasilense</name>
    <dbReference type="NCBI Taxonomy" id="192"/>
    <lineage>
        <taxon>Bacteria</taxon>
        <taxon>Pseudomonadati</taxon>
        <taxon>Pseudomonadota</taxon>
        <taxon>Alphaproteobacteria</taxon>
        <taxon>Rhodospirillales</taxon>
        <taxon>Azospirillaceae</taxon>
        <taxon>Azospirillum</taxon>
    </lineage>
</organism>
<evidence type="ECO:0000256" key="2">
    <source>
        <dbReference type="ARBA" id="ARBA00022559"/>
    </source>
</evidence>
<keyword evidence="3 4" id="KW-0560">Oxidoreductase</keyword>
<dbReference type="SUPFAM" id="SSF52833">
    <property type="entry name" value="Thioredoxin-like"/>
    <property type="match status" value="1"/>
</dbReference>
<name>A0A4D8RAW5_AZOBR</name>
<dbReference type="CDD" id="cd00340">
    <property type="entry name" value="GSH_Peroxidase"/>
    <property type="match status" value="1"/>
</dbReference>
<evidence type="ECO:0000256" key="4">
    <source>
        <dbReference type="RuleBase" id="RU000499"/>
    </source>
</evidence>
<keyword evidence="6" id="KW-0614">Plasmid</keyword>
<dbReference type="GO" id="GO:0034599">
    <property type="term" value="P:cellular response to oxidative stress"/>
    <property type="evidence" value="ECO:0007669"/>
    <property type="project" value="TreeGrafter"/>
</dbReference>
<evidence type="ECO:0000313" key="6">
    <source>
        <dbReference type="EMBL" id="QCO17803.1"/>
    </source>
</evidence>
<evidence type="ECO:0000256" key="5">
    <source>
        <dbReference type="SAM" id="SignalP"/>
    </source>
</evidence>
<comment type="similarity">
    <text evidence="1 4">Belongs to the glutathione peroxidase family.</text>
</comment>
<dbReference type="PROSITE" id="PS51355">
    <property type="entry name" value="GLUTATHIONE_PEROXID_3"/>
    <property type="match status" value="1"/>
</dbReference>
<dbReference type="GO" id="GO:0004601">
    <property type="term" value="F:peroxidase activity"/>
    <property type="evidence" value="ECO:0007669"/>
    <property type="project" value="UniProtKB-KW"/>
</dbReference>
<dbReference type="PANTHER" id="PTHR11592:SF78">
    <property type="entry name" value="GLUTATHIONE PEROXIDASE"/>
    <property type="match status" value="1"/>
</dbReference>
<evidence type="ECO:0000256" key="1">
    <source>
        <dbReference type="ARBA" id="ARBA00006926"/>
    </source>
</evidence>
<sequence length="208" mass="21809">MPPIRNAAQSTARFAAVMLSTALMLSAAVPNAEAADGSRAASDALDWAALPLPSIDGGTLAPDAFRGKAVLVVNTASQCGYTGQYEGLQTLWAGRRDRGLVVLGVPSNDFGGQEPGSNAQVASFCELNYGVDFPLMEKQSVTGPQAHPLYRWAAAVTGPQGVPRWNFHKILIGRDGRLLEWFGSSVTPESATLTAAVDKALAQSSPKP</sequence>
<evidence type="ECO:0000313" key="7">
    <source>
        <dbReference type="Proteomes" id="UP000298693"/>
    </source>
</evidence>
<dbReference type="Pfam" id="PF00255">
    <property type="entry name" value="GSHPx"/>
    <property type="match status" value="1"/>
</dbReference>
<keyword evidence="5" id="KW-0732">Signal</keyword>
<dbReference type="InterPro" id="IPR029759">
    <property type="entry name" value="GPX_AS"/>
</dbReference>
<dbReference type="InterPro" id="IPR000889">
    <property type="entry name" value="Glutathione_peroxidase"/>
</dbReference>
<protein>
    <recommendedName>
        <fullName evidence="4">Glutathione peroxidase</fullName>
    </recommendedName>
</protein>
<dbReference type="PANTHER" id="PTHR11592">
    <property type="entry name" value="GLUTATHIONE PEROXIDASE"/>
    <property type="match status" value="1"/>
</dbReference>